<dbReference type="PROSITE" id="PS51273">
    <property type="entry name" value="GATASE_TYPE_1"/>
    <property type="match status" value="1"/>
</dbReference>
<dbReference type="InterPro" id="IPR005802">
    <property type="entry name" value="ADC_synth_comp_1"/>
</dbReference>
<dbReference type="NCBIfam" id="TIGR00566">
    <property type="entry name" value="trpG_papA"/>
    <property type="match status" value="1"/>
</dbReference>
<dbReference type="InterPro" id="IPR019999">
    <property type="entry name" value="Anth_synth_I-like"/>
</dbReference>
<evidence type="ECO:0000256" key="7">
    <source>
        <dbReference type="ARBA" id="ARBA00022679"/>
    </source>
</evidence>
<dbReference type="InterPro" id="IPR010117">
    <property type="entry name" value="PabB_fungal"/>
</dbReference>
<dbReference type="GO" id="GO:0046654">
    <property type="term" value="P:tetrahydrofolate biosynthetic process"/>
    <property type="evidence" value="ECO:0007669"/>
    <property type="project" value="UniProtKB-UniPathway"/>
</dbReference>
<dbReference type="AlphaFoldDB" id="M2XF63"/>
<dbReference type="GO" id="GO:0046656">
    <property type="term" value="P:folic acid biosynthetic process"/>
    <property type="evidence" value="ECO:0007669"/>
    <property type="project" value="UniProtKB-KW"/>
</dbReference>
<keyword evidence="17" id="KW-1185">Reference proteome</keyword>
<dbReference type="Gene3D" id="3.40.50.880">
    <property type="match status" value="1"/>
</dbReference>
<dbReference type="RefSeq" id="XP_005705162.1">
    <property type="nucleotide sequence ID" value="XM_005705105.1"/>
</dbReference>
<comment type="similarity">
    <text evidence="3">In the C-terminal section; belongs to the anthranilate synthase component I family.</text>
</comment>
<dbReference type="Gene3D" id="3.60.120.10">
    <property type="entry name" value="Anthranilate synthase"/>
    <property type="match status" value="1"/>
</dbReference>
<evidence type="ECO:0000256" key="8">
    <source>
        <dbReference type="ARBA" id="ARBA00022909"/>
    </source>
</evidence>
<gene>
    <name evidence="16" type="ORF">Gasu_38500</name>
</gene>
<dbReference type="PRINTS" id="PR00097">
    <property type="entry name" value="ANTSNTHASEII"/>
</dbReference>
<dbReference type="Pfam" id="PF00425">
    <property type="entry name" value="Chorismate_bind"/>
    <property type="match status" value="1"/>
</dbReference>
<dbReference type="SUPFAM" id="SSF52317">
    <property type="entry name" value="Class I glutamine amidotransferase-like"/>
    <property type="match status" value="1"/>
</dbReference>
<proteinExistence type="inferred from homology"/>
<dbReference type="GeneID" id="17087497"/>
<keyword evidence="8" id="KW-0289">Folate biosynthesis</keyword>
<evidence type="ECO:0000259" key="14">
    <source>
        <dbReference type="Pfam" id="PF00425"/>
    </source>
</evidence>
<evidence type="ECO:0000256" key="6">
    <source>
        <dbReference type="ARBA" id="ARBA00020654"/>
    </source>
</evidence>
<dbReference type="GO" id="GO:0008153">
    <property type="term" value="P:4-aminobenzoate biosynthetic process"/>
    <property type="evidence" value="ECO:0007669"/>
    <property type="project" value="TreeGrafter"/>
</dbReference>
<dbReference type="InterPro" id="IPR006221">
    <property type="entry name" value="TrpG/PapA_dom"/>
</dbReference>
<evidence type="ECO:0000256" key="12">
    <source>
        <dbReference type="ARBA" id="ARBA00082672"/>
    </source>
</evidence>
<sequence>MAKRDIRILIVDNYDSYTYNLLQALAEETLLKPIVIQNDDYLSFESFSCSDFDCVILSPGPGRPENSKDFGLCFQILKEWSLPLLGVCLGFQGLVWTFGGEIEHAPDVWHGRLSRIKHQGVDIFASLPEVFSVVRYHSLCVKASTLPDCLYPLAWSLEDNLLMACKHKERPVFGVQFHPESICTEHGKQVLSNFLDIVIKERKPINIFRSQENFLQPRLSSKSTYTAQIKQKFRVVSKLLKTPLNELDISTLFRKIYGNSNVPCFWLDSSLSTECGEQYSYMGDCSGPFSAYFEYNVEHQAVEQYSCGDDASLKFTNVFKCNIFDFLQMKLNERVVDAACIPLYEFCGGFVGYFGYETKKDCCPIRNRHKSSLPDAAFMFCDRFIVINHRSNTVEAVCLEDMVADNSVTSRQWFQYIELQVKDVAENQETLLVNEQNDAIEFPKFRWEIPEQEYIEKIKRCKTFIYEGETYEICLTNRIHFEGRVDPFAVYCNLRKINPAPYSCFLRLKSLSVCCSSPERFIHVNRNMVIESKPIKGTIKRGCTHEEDIDLKKKLESSEKDFSENLMIVDLVRNDFGRVCHPGNVWVPSLMNIESYATVHQLVSTVRGILDEETPLLEALRATFPMGSMTGAPKVRTMEIIDQLETSARGVYSGSIGYLSLNGAINLNVVIRTMVITQKRVTIGTGGAITSRSIETEEYQEILLKASALLTSISLSLGCHGRFDLS</sequence>
<dbReference type="NCBIfam" id="TIGR01823">
    <property type="entry name" value="PabB-fungal"/>
    <property type="match status" value="1"/>
</dbReference>
<accession>M2XF63</accession>
<dbReference type="FunFam" id="3.40.50.880:FF:000003">
    <property type="entry name" value="Anthranilate synthase component II"/>
    <property type="match status" value="1"/>
</dbReference>
<dbReference type="KEGG" id="gsl:Gasu_38500"/>
<dbReference type="SUPFAM" id="SSF56322">
    <property type="entry name" value="ADC synthase"/>
    <property type="match status" value="1"/>
</dbReference>
<dbReference type="Pfam" id="PF04715">
    <property type="entry name" value="Anth_synt_I_N"/>
    <property type="match status" value="1"/>
</dbReference>
<evidence type="ECO:0000313" key="17">
    <source>
        <dbReference type="Proteomes" id="UP000030680"/>
    </source>
</evidence>
<dbReference type="GO" id="GO:0005737">
    <property type="term" value="C:cytoplasm"/>
    <property type="evidence" value="ECO:0007669"/>
    <property type="project" value="TreeGrafter"/>
</dbReference>
<comment type="catalytic activity">
    <reaction evidence="1">
        <text>chorismate + L-glutamine = 4-amino-4-deoxychorismate + L-glutamate</text>
        <dbReference type="Rhea" id="RHEA:11672"/>
        <dbReference type="ChEBI" id="CHEBI:29748"/>
        <dbReference type="ChEBI" id="CHEBI:29985"/>
        <dbReference type="ChEBI" id="CHEBI:58359"/>
        <dbReference type="ChEBI" id="CHEBI:58406"/>
        <dbReference type="EC" id="2.6.1.85"/>
    </reaction>
</comment>
<dbReference type="NCBIfam" id="TIGR00553">
    <property type="entry name" value="pabB"/>
    <property type="match status" value="1"/>
</dbReference>
<evidence type="ECO:0000256" key="9">
    <source>
        <dbReference type="ARBA" id="ARBA00022962"/>
    </source>
</evidence>
<feature type="domain" description="Glutamine amidotransferase" evidence="13">
    <location>
        <begin position="9"/>
        <end position="195"/>
    </location>
</feature>
<dbReference type="EMBL" id="KB454517">
    <property type="protein sequence ID" value="EME28642.1"/>
    <property type="molecule type" value="Genomic_DNA"/>
</dbReference>
<dbReference type="Gramene" id="EME28642">
    <property type="protein sequence ID" value="EME28642"/>
    <property type="gene ID" value="Gasu_38500"/>
</dbReference>
<dbReference type="PRINTS" id="PR00096">
    <property type="entry name" value="GATASE"/>
</dbReference>
<keyword evidence="7 16" id="KW-0808">Transferase</keyword>
<dbReference type="STRING" id="130081.M2XF63"/>
<comment type="pathway">
    <text evidence="2">Cofactor biosynthesis; tetrahydrofolate biosynthesis; 4-aminobenzoate from chorismate: step 1/2.</text>
</comment>
<evidence type="ECO:0000256" key="3">
    <source>
        <dbReference type="ARBA" id="ARBA00005970"/>
    </source>
</evidence>
<keyword evidence="16" id="KW-0032">Aminotransferase</keyword>
<keyword evidence="9" id="KW-0315">Glutamine amidotransferase</keyword>
<dbReference type="InterPro" id="IPR017926">
    <property type="entry name" value="GATASE"/>
</dbReference>
<dbReference type="GO" id="GO:0046820">
    <property type="term" value="F:4-amino-4-deoxychorismate synthase activity"/>
    <property type="evidence" value="ECO:0007669"/>
    <property type="project" value="UniProtKB-EC"/>
</dbReference>
<dbReference type="OrthoDB" id="64220at2759"/>
<dbReference type="CDD" id="cd01743">
    <property type="entry name" value="GATase1_Anthranilate_Synthase"/>
    <property type="match status" value="1"/>
</dbReference>
<dbReference type="GO" id="GO:0000162">
    <property type="term" value="P:L-tryptophan biosynthetic process"/>
    <property type="evidence" value="ECO:0007669"/>
    <property type="project" value="TreeGrafter"/>
</dbReference>
<dbReference type="EC" id="2.6.1.85" evidence="5"/>
<name>M2XF63_GALSU</name>
<dbReference type="Proteomes" id="UP000030680">
    <property type="component" value="Unassembled WGS sequence"/>
</dbReference>
<comment type="subunit">
    <text evidence="4">Tetramer of two components I and two components II.</text>
</comment>
<evidence type="ECO:0000256" key="5">
    <source>
        <dbReference type="ARBA" id="ARBA00013139"/>
    </source>
</evidence>
<reference evidence="17" key="1">
    <citation type="journal article" date="2013" name="Science">
        <title>Gene transfer from bacteria and archaea facilitated evolution of an extremophilic eukaryote.</title>
        <authorList>
            <person name="Schonknecht G."/>
            <person name="Chen W.H."/>
            <person name="Ternes C.M."/>
            <person name="Barbier G.G."/>
            <person name="Shrestha R.P."/>
            <person name="Stanke M."/>
            <person name="Brautigam A."/>
            <person name="Baker B.J."/>
            <person name="Banfield J.F."/>
            <person name="Garavito R.M."/>
            <person name="Carr K."/>
            <person name="Wilkerson C."/>
            <person name="Rensing S.A."/>
            <person name="Gagneul D."/>
            <person name="Dickenson N.E."/>
            <person name="Oesterhelt C."/>
            <person name="Lercher M.J."/>
            <person name="Weber A.P."/>
        </authorList>
    </citation>
    <scope>NUCLEOTIDE SEQUENCE [LARGE SCALE GENOMIC DNA]</scope>
    <source>
        <strain evidence="17">074W</strain>
    </source>
</reference>
<evidence type="ECO:0000256" key="1">
    <source>
        <dbReference type="ARBA" id="ARBA00001000"/>
    </source>
</evidence>
<dbReference type="InterPro" id="IPR006805">
    <property type="entry name" value="Anth_synth_I_N"/>
</dbReference>
<feature type="domain" description="Chorismate-utilising enzyme C-terminal" evidence="14">
    <location>
        <begin position="451"/>
        <end position="705"/>
    </location>
</feature>
<dbReference type="InterPro" id="IPR015890">
    <property type="entry name" value="Chorismate_C"/>
</dbReference>
<evidence type="ECO:0000313" key="16">
    <source>
        <dbReference type="EMBL" id="EME28642.1"/>
    </source>
</evidence>
<organism evidence="16 17">
    <name type="scientific">Galdieria sulphuraria</name>
    <name type="common">Red alga</name>
    <dbReference type="NCBI Taxonomy" id="130081"/>
    <lineage>
        <taxon>Eukaryota</taxon>
        <taxon>Rhodophyta</taxon>
        <taxon>Bangiophyceae</taxon>
        <taxon>Galdieriales</taxon>
        <taxon>Galdieriaceae</taxon>
        <taxon>Galdieria</taxon>
    </lineage>
</organism>
<evidence type="ECO:0000256" key="11">
    <source>
        <dbReference type="ARBA" id="ARBA00031904"/>
    </source>
</evidence>
<evidence type="ECO:0000256" key="2">
    <source>
        <dbReference type="ARBA" id="ARBA00005009"/>
    </source>
</evidence>
<dbReference type="InterPro" id="IPR005801">
    <property type="entry name" value="ADC_synthase"/>
</dbReference>
<evidence type="ECO:0000259" key="13">
    <source>
        <dbReference type="Pfam" id="PF00117"/>
    </source>
</evidence>
<dbReference type="OMA" id="DWSVNIR"/>
<dbReference type="Pfam" id="PF00117">
    <property type="entry name" value="GATase"/>
    <property type="match status" value="1"/>
</dbReference>
<dbReference type="PANTHER" id="PTHR11236:SF18">
    <property type="entry name" value="AMINODEOXYCHORISMATE SYNTHASE"/>
    <property type="match status" value="1"/>
</dbReference>
<dbReference type="InterPro" id="IPR029062">
    <property type="entry name" value="Class_I_gatase-like"/>
</dbReference>
<evidence type="ECO:0000256" key="4">
    <source>
        <dbReference type="ARBA" id="ARBA00011743"/>
    </source>
</evidence>
<protein>
    <recommendedName>
        <fullName evidence="6">Anthranilate synthase component 2</fullName>
        <ecNumber evidence="5">2.6.1.85</ecNumber>
    </recommendedName>
    <alternativeName>
        <fullName evidence="12">Anthranilate synthase, glutamine amidotransferase component</fullName>
    </alternativeName>
    <alternativeName>
        <fullName evidence="10">Para-aminobenzoate synthase</fullName>
    </alternativeName>
    <alternativeName>
        <fullName evidence="11">p-aminobenzoic acid synthase</fullName>
    </alternativeName>
</protein>
<evidence type="ECO:0000256" key="10">
    <source>
        <dbReference type="ARBA" id="ARBA00031329"/>
    </source>
</evidence>
<dbReference type="PANTHER" id="PTHR11236">
    <property type="entry name" value="AMINOBENZOATE/ANTHRANILATE SYNTHASE"/>
    <property type="match status" value="1"/>
</dbReference>
<evidence type="ECO:0000259" key="15">
    <source>
        <dbReference type="Pfam" id="PF04715"/>
    </source>
</evidence>
<feature type="domain" description="Anthranilate synthase component I N-terminal" evidence="15">
    <location>
        <begin position="250"/>
        <end position="394"/>
    </location>
</feature>
<dbReference type="UniPathway" id="UPA00077">
    <property type="reaction ID" value="UER00149"/>
</dbReference>
<dbReference type="eggNOG" id="KOG1224">
    <property type="taxonomic scope" value="Eukaryota"/>
</dbReference>